<dbReference type="OrthoDB" id="9963652at2"/>
<dbReference type="EMBL" id="MPRL01000003">
    <property type="protein sequence ID" value="OOZ42002.1"/>
    <property type="molecule type" value="Genomic_DNA"/>
</dbReference>
<evidence type="ECO:0000313" key="2">
    <source>
        <dbReference type="Proteomes" id="UP000191110"/>
    </source>
</evidence>
<evidence type="ECO:0008006" key="3">
    <source>
        <dbReference type="Google" id="ProtNLM"/>
    </source>
</evidence>
<name>A0A1T2LAG7_9GAMM</name>
<proteinExistence type="predicted"/>
<reference evidence="1 2" key="1">
    <citation type="submission" date="2016-11" db="EMBL/GenBank/DDBJ databases">
        <title>Mixed transmission modes and dynamic genome evolution in an obligate animal-bacterial symbiosis.</title>
        <authorList>
            <person name="Russell S.L."/>
            <person name="Corbett-Detig R.B."/>
            <person name="Cavanaugh C.M."/>
        </authorList>
    </citation>
    <scope>NUCLEOTIDE SEQUENCE [LARGE SCALE GENOMIC DNA]</scope>
    <source>
        <strain evidence="1">Sveles-Q1</strain>
    </source>
</reference>
<dbReference type="RefSeq" id="WP_078482278.1">
    <property type="nucleotide sequence ID" value="NZ_MPRL01000003.1"/>
</dbReference>
<evidence type="ECO:0000313" key="1">
    <source>
        <dbReference type="EMBL" id="OOZ42002.1"/>
    </source>
</evidence>
<dbReference type="Proteomes" id="UP000191110">
    <property type="component" value="Unassembled WGS sequence"/>
</dbReference>
<keyword evidence="2" id="KW-1185">Reference proteome</keyword>
<comment type="caution">
    <text evidence="1">The sequence shown here is derived from an EMBL/GenBank/DDBJ whole genome shotgun (WGS) entry which is preliminary data.</text>
</comment>
<sequence>MSGGQTFYGSTRTLAIEGAFMESTSFSAAGGKMPEIGQVGLLTLRYKCGMNEARILTKCQILNLLGTGVGISIRYSELSRADQRTMGRIVASGRANLDDE</sequence>
<dbReference type="AlphaFoldDB" id="A0A1T2LAG7"/>
<protein>
    <recommendedName>
        <fullName evidence="3">PilZ domain-containing protein</fullName>
    </recommendedName>
</protein>
<accession>A0A1T2LAG7</accession>
<organism evidence="1 2">
    <name type="scientific">Solemya pervernicosa gill symbiont</name>
    <dbReference type="NCBI Taxonomy" id="642797"/>
    <lineage>
        <taxon>Bacteria</taxon>
        <taxon>Pseudomonadati</taxon>
        <taxon>Pseudomonadota</taxon>
        <taxon>Gammaproteobacteria</taxon>
        <taxon>sulfur-oxidizing symbionts</taxon>
    </lineage>
</organism>
<gene>
    <name evidence="1" type="ORF">BOW53_01300</name>
</gene>